<evidence type="ECO:0000256" key="15">
    <source>
        <dbReference type="PIRNR" id="PIRNR007828"/>
    </source>
</evidence>
<feature type="binding site" evidence="17">
    <location>
        <position position="536"/>
    </location>
    <ligand>
        <name>Zn(2+)</name>
        <dbReference type="ChEBI" id="CHEBI:29105"/>
        <note>catalytic</note>
    </ligand>
</feature>
<dbReference type="Proteomes" id="UP001344447">
    <property type="component" value="Unassembled WGS sequence"/>
</dbReference>
<evidence type="ECO:0000256" key="16">
    <source>
        <dbReference type="PIRSR" id="PIRSR007828-1"/>
    </source>
</evidence>
<organism evidence="18 19">
    <name type="scientific">Dictyostelium firmibasis</name>
    <dbReference type="NCBI Taxonomy" id="79012"/>
    <lineage>
        <taxon>Eukaryota</taxon>
        <taxon>Amoebozoa</taxon>
        <taxon>Evosea</taxon>
        <taxon>Eumycetozoa</taxon>
        <taxon>Dictyostelia</taxon>
        <taxon>Dictyosteliales</taxon>
        <taxon>Dictyosteliaceae</taxon>
        <taxon>Dictyostelium</taxon>
    </lineage>
</organism>
<evidence type="ECO:0000256" key="8">
    <source>
        <dbReference type="ARBA" id="ARBA00022670"/>
    </source>
</evidence>
<comment type="caution">
    <text evidence="18">The sequence shown here is derived from an EMBL/GenBank/DDBJ whole genome shotgun (WGS) entry which is preliminary data.</text>
</comment>
<gene>
    <name evidence="18" type="ORF">RB653_010618</name>
</gene>
<dbReference type="EC" id="3.4.14.4" evidence="4 15"/>
<evidence type="ECO:0000256" key="13">
    <source>
        <dbReference type="ARBA" id="ARBA00031288"/>
    </source>
</evidence>
<keyword evidence="7 15" id="KW-0963">Cytoplasm</keyword>
<dbReference type="GO" id="GO:0005737">
    <property type="term" value="C:cytoplasm"/>
    <property type="evidence" value="ECO:0007669"/>
    <property type="project" value="UniProtKB-SubCell"/>
</dbReference>
<dbReference type="GO" id="GO:0006508">
    <property type="term" value="P:proteolysis"/>
    <property type="evidence" value="ECO:0007669"/>
    <property type="project" value="UniProtKB-KW"/>
</dbReference>
<dbReference type="GO" id="GO:0008235">
    <property type="term" value="F:metalloexopeptidase activity"/>
    <property type="evidence" value="ECO:0007669"/>
    <property type="project" value="InterPro"/>
</dbReference>
<evidence type="ECO:0000256" key="7">
    <source>
        <dbReference type="ARBA" id="ARBA00022490"/>
    </source>
</evidence>
<dbReference type="InterPro" id="IPR039461">
    <property type="entry name" value="Peptidase_M49"/>
</dbReference>
<dbReference type="PIRSF" id="PIRSF007828">
    <property type="entry name" value="Dipeptidyl-peptidase_III"/>
    <property type="match status" value="1"/>
</dbReference>
<sequence>MLKKVFKLKNFVENKNFKFNTLLINNNNNNYNSFNKRFYSKNLIMSVPSSVIENHLVPKEIPVYRLNARESFNLLTEKEQLYAHHISVACWWGSKICLGQTSVESGPIFNLFQNLFSVPDLKSTVVPNIISEDEYTDLLSYAATFYGNMGNYLSFGDSKFIPRISKEKLQLVINKVNDNKVNQYWSKSSELMYSLDKQVRELGIDGNGISTYYSPNITKAEIEKVQKFMDSKSLSPYNTRLFKVSENNYNLLIASATTSVPTTSHQFDGYTINIVYGDWNKNLTKVVDNLKLALPYAANDNQTNMLKKYIDSFYGGSIDDHKDSQRWWIKDISPAVETNIGFIESYRDPYGVRGEWEGFVSMVNKEMSMKFGKLTDNATIFLSKLPWDKSFEKEKFNKPDFTSLEVLTFASTGIPAGINLSNYDDIRQTDGFKNVSLGNVIAARKDEYVTFIQESDQKLFNELSTEAFELQVGIHELYGHGSGKLFTTDADGNVNFKVGEVINPLTNKPIDPKTDVYKFGETYDSVFKSLGSPMEECRAECCGIYLSPDEKILELFGFADAKKAEDIYYVNWLIMARAGICALEFYSPPSEGAPGKWRQAHMQARYCILTTFLRSGIVTLDKSDDDVIVKLDRSKIRTVGVKAVGEFLNKLMVFKATANIDASIKLFDEYTHVNDEFLAIRDIVLAKKKPRKVFVQAHTYLDSNGKVCLQDFDDSTQGMIDSMITRFGKDDSDMS</sequence>
<dbReference type="GO" id="GO:0046872">
    <property type="term" value="F:metal ion binding"/>
    <property type="evidence" value="ECO:0007669"/>
    <property type="project" value="UniProtKB-KW"/>
</dbReference>
<keyword evidence="12 15" id="KW-0482">Metalloprotease</keyword>
<comment type="cofactor">
    <cofactor evidence="15 17">
        <name>Zn(2+)</name>
        <dbReference type="ChEBI" id="CHEBI:29105"/>
    </cofactor>
    <text evidence="15 17">Binds 1 zinc ion per subunit.</text>
</comment>
<evidence type="ECO:0000256" key="6">
    <source>
        <dbReference type="ARBA" id="ARBA00022438"/>
    </source>
</evidence>
<keyword evidence="8 15" id="KW-0645">Protease</keyword>
<evidence type="ECO:0000256" key="11">
    <source>
        <dbReference type="ARBA" id="ARBA00022833"/>
    </source>
</evidence>
<evidence type="ECO:0000256" key="2">
    <source>
        <dbReference type="ARBA" id="ARBA00004496"/>
    </source>
</evidence>
<evidence type="ECO:0000256" key="10">
    <source>
        <dbReference type="ARBA" id="ARBA00022801"/>
    </source>
</evidence>
<feature type="binding site" evidence="17">
    <location>
        <position position="480"/>
    </location>
    <ligand>
        <name>Zn(2+)</name>
        <dbReference type="ChEBI" id="CHEBI:29105"/>
        <note>catalytic</note>
    </ligand>
</feature>
<dbReference type="Gene3D" id="3.30.540.30">
    <property type="match status" value="3"/>
</dbReference>
<dbReference type="AlphaFoldDB" id="A0AAN7YL83"/>
<evidence type="ECO:0000256" key="5">
    <source>
        <dbReference type="ARBA" id="ARBA00014713"/>
    </source>
</evidence>
<name>A0AAN7YL83_9MYCE</name>
<dbReference type="PANTHER" id="PTHR23422:SF11">
    <property type="entry name" value="DIPEPTIDYL PEPTIDASE 3"/>
    <property type="match status" value="1"/>
</dbReference>
<feature type="binding site" evidence="17">
    <location>
        <position position="475"/>
    </location>
    <ligand>
        <name>Zn(2+)</name>
        <dbReference type="ChEBI" id="CHEBI:29105"/>
        <note>catalytic</note>
    </ligand>
</feature>
<dbReference type="InterPro" id="IPR005317">
    <property type="entry name" value="Dipeptidyl-peptase3"/>
</dbReference>
<accession>A0AAN7YL83</accession>
<comment type="subcellular location">
    <subcellularLocation>
        <location evidence="2">Cytoplasm</location>
    </subcellularLocation>
</comment>
<evidence type="ECO:0000256" key="14">
    <source>
        <dbReference type="ARBA" id="ARBA00032119"/>
    </source>
</evidence>
<evidence type="ECO:0000313" key="18">
    <source>
        <dbReference type="EMBL" id="KAK5575359.1"/>
    </source>
</evidence>
<keyword evidence="10 15" id="KW-0378">Hydrolase</keyword>
<dbReference type="FunFam" id="3.30.540.30:FF:000001">
    <property type="entry name" value="Dipeptidyl peptidase 3"/>
    <property type="match status" value="1"/>
</dbReference>
<dbReference type="Pfam" id="PF03571">
    <property type="entry name" value="Peptidase_M49"/>
    <property type="match status" value="1"/>
</dbReference>
<evidence type="ECO:0000256" key="3">
    <source>
        <dbReference type="ARBA" id="ARBA00010200"/>
    </source>
</evidence>
<keyword evidence="19" id="KW-1185">Reference proteome</keyword>
<keyword evidence="11 15" id="KW-0862">Zinc</keyword>
<evidence type="ECO:0000256" key="4">
    <source>
        <dbReference type="ARBA" id="ARBA00012063"/>
    </source>
</evidence>
<protein>
    <recommendedName>
        <fullName evidence="5 15">Dipeptidyl peptidase 3</fullName>
        <ecNumber evidence="4 15">3.4.14.4</ecNumber>
    </recommendedName>
    <alternativeName>
        <fullName evidence="13 15">Dipeptidyl aminopeptidase III</fullName>
    </alternativeName>
    <alternativeName>
        <fullName evidence="14 15">Dipeptidyl peptidase III</fullName>
    </alternativeName>
</protein>
<dbReference type="GO" id="GO:0008239">
    <property type="term" value="F:dipeptidyl-peptidase activity"/>
    <property type="evidence" value="ECO:0007669"/>
    <property type="project" value="UniProtKB-UniRule"/>
</dbReference>
<dbReference type="PANTHER" id="PTHR23422">
    <property type="entry name" value="DIPEPTIDYL PEPTIDASE III-RELATED"/>
    <property type="match status" value="1"/>
</dbReference>
<evidence type="ECO:0000256" key="17">
    <source>
        <dbReference type="PIRSR" id="PIRSR007828-2"/>
    </source>
</evidence>
<evidence type="ECO:0000313" key="19">
    <source>
        <dbReference type="Proteomes" id="UP001344447"/>
    </source>
</evidence>
<reference evidence="18 19" key="1">
    <citation type="submission" date="2023-11" db="EMBL/GenBank/DDBJ databases">
        <title>Dfirmibasis_genome.</title>
        <authorList>
            <person name="Edelbroek B."/>
            <person name="Kjellin J."/>
            <person name="Jerlstrom-Hultqvist J."/>
            <person name="Soderbom F."/>
        </authorList>
    </citation>
    <scope>NUCLEOTIDE SEQUENCE [LARGE SCALE GENOMIC DNA]</scope>
    <source>
        <strain evidence="18 19">TNS-C-14</strain>
    </source>
</reference>
<evidence type="ECO:0000256" key="1">
    <source>
        <dbReference type="ARBA" id="ARBA00001336"/>
    </source>
</evidence>
<evidence type="ECO:0000256" key="9">
    <source>
        <dbReference type="ARBA" id="ARBA00022723"/>
    </source>
</evidence>
<comment type="similarity">
    <text evidence="3 15">Belongs to the peptidase M49 family.</text>
</comment>
<proteinExistence type="inferred from homology"/>
<comment type="catalytic activity">
    <reaction evidence="1 15">
        <text>Release of an N-terminal dipeptide from a peptide comprising four or more residues, with broad specificity. Also acts on dipeptidyl 2-naphthylamides.</text>
        <dbReference type="EC" id="3.4.14.4"/>
    </reaction>
</comment>
<dbReference type="FunFam" id="3.30.540.30:FF:000002">
    <property type="entry name" value="Dipeptidyl peptidase 3"/>
    <property type="match status" value="1"/>
</dbReference>
<keyword evidence="6 15" id="KW-0031">Aminopeptidase</keyword>
<evidence type="ECO:0000256" key="12">
    <source>
        <dbReference type="ARBA" id="ARBA00023049"/>
    </source>
</evidence>
<feature type="active site" evidence="16">
    <location>
        <position position="476"/>
    </location>
</feature>
<dbReference type="EMBL" id="JAVFKY010000006">
    <property type="protein sequence ID" value="KAK5575359.1"/>
    <property type="molecule type" value="Genomic_DNA"/>
</dbReference>
<dbReference type="GO" id="GO:0004177">
    <property type="term" value="F:aminopeptidase activity"/>
    <property type="evidence" value="ECO:0007669"/>
    <property type="project" value="UniProtKB-KW"/>
</dbReference>
<keyword evidence="9 15" id="KW-0479">Metal-binding</keyword>